<proteinExistence type="predicted"/>
<dbReference type="EMBL" id="CABFNP030001042">
    <property type="protein sequence ID" value="CAI6090842.1"/>
    <property type="molecule type" value="Genomic_DNA"/>
</dbReference>
<feature type="non-terminal residue" evidence="2">
    <location>
        <position position="324"/>
    </location>
</feature>
<comment type="caution">
    <text evidence="2">The sequence shown here is derived from an EMBL/GenBank/DDBJ whole genome shotgun (WGS) entry which is preliminary data.</text>
</comment>
<evidence type="ECO:0000313" key="3">
    <source>
        <dbReference type="Proteomes" id="UP001160390"/>
    </source>
</evidence>
<evidence type="ECO:0000256" key="1">
    <source>
        <dbReference type="SAM" id="MobiDB-lite"/>
    </source>
</evidence>
<protein>
    <submittedName>
        <fullName evidence="2">Uncharacterized protein</fullName>
    </submittedName>
</protein>
<name>A0AA35Q3Y6_9HYPO</name>
<evidence type="ECO:0000313" key="2">
    <source>
        <dbReference type="EMBL" id="CAI6090842.1"/>
    </source>
</evidence>
<gene>
    <name evidence="2" type="ORF">CCHLO57077_00010078</name>
</gene>
<reference evidence="2" key="1">
    <citation type="submission" date="2023-01" db="EMBL/GenBank/DDBJ databases">
        <authorList>
            <person name="Piombo E."/>
        </authorList>
    </citation>
    <scope>NUCLEOTIDE SEQUENCE</scope>
</reference>
<accession>A0AA35Q3Y6</accession>
<dbReference type="Proteomes" id="UP001160390">
    <property type="component" value="Unassembled WGS sequence"/>
</dbReference>
<feature type="region of interest" description="Disordered" evidence="1">
    <location>
        <begin position="178"/>
        <end position="198"/>
    </location>
</feature>
<keyword evidence="3" id="KW-1185">Reference proteome</keyword>
<organism evidence="2 3">
    <name type="scientific">Clonostachys chloroleuca</name>
    <dbReference type="NCBI Taxonomy" id="1926264"/>
    <lineage>
        <taxon>Eukaryota</taxon>
        <taxon>Fungi</taxon>
        <taxon>Dikarya</taxon>
        <taxon>Ascomycota</taxon>
        <taxon>Pezizomycotina</taxon>
        <taxon>Sordariomycetes</taxon>
        <taxon>Hypocreomycetidae</taxon>
        <taxon>Hypocreales</taxon>
        <taxon>Bionectriaceae</taxon>
        <taxon>Clonostachys</taxon>
    </lineage>
</organism>
<sequence length="324" mass="36036">MALRSTTNGAAQEGDLNPLSSLFSPYREYFADASQERSVEHAACHHELKPRDEETSADRIARLEADSFLAELGKHLEDTTLGASSHLTGIRNVLVEIQHKKLLSQAGVNSLLTIMLYGLEGVMSKISSPLRICMYQQGNVYVPAFYRSPPTDHQYLPGTQLVDRGLPPAKYVPWHPSTKEAEATAAESNASIQSQRIPKSLVRDPPYHPAVVSLFNNRETIYVNRETSYSKSQSDPPDKLVDGNYNMKSIVNWQLARFVPTEDAFDASLFTANMRQLYGGTPELSIDDHVFSSMLRDTGDHDLVKFASSDELARRFQLGLTGGF</sequence>
<dbReference type="AlphaFoldDB" id="A0AA35Q3Y6"/>